<proteinExistence type="predicted"/>
<organism evidence="2">
    <name type="scientific">Trepomonas sp. PC1</name>
    <dbReference type="NCBI Taxonomy" id="1076344"/>
    <lineage>
        <taxon>Eukaryota</taxon>
        <taxon>Metamonada</taxon>
        <taxon>Diplomonadida</taxon>
        <taxon>Hexamitidae</taxon>
        <taxon>Hexamitinae</taxon>
        <taxon>Trepomonas</taxon>
    </lineage>
</organism>
<dbReference type="GO" id="GO:0007035">
    <property type="term" value="P:vacuolar acidification"/>
    <property type="evidence" value="ECO:0007669"/>
    <property type="project" value="TreeGrafter"/>
</dbReference>
<dbReference type="AlphaFoldDB" id="A0A146KFV7"/>
<dbReference type="GO" id="GO:0043291">
    <property type="term" value="C:RAVE complex"/>
    <property type="evidence" value="ECO:0007669"/>
    <property type="project" value="TreeGrafter"/>
</dbReference>
<dbReference type="Pfam" id="PF12234">
    <property type="entry name" value="Rav1p_C"/>
    <property type="match status" value="1"/>
</dbReference>
<dbReference type="InterPro" id="IPR022033">
    <property type="entry name" value="Rav1p_C"/>
</dbReference>
<gene>
    <name evidence="2" type="ORF">TPC1_11377</name>
</gene>
<sequence length="412" mass="48210">KLYDFQDGQLSADPYTEFEFQHNVQSIDYQQLADGIIFNINNQQFIMFSSQMTLKSSLFRLYDVTDFTLQQKQLKNIEKTKYGLQLSDHLTFDSDEAQFAKTIATYPSESMDIQKFLQFPNGYYSDQQPDLALQFEQMSQMFTNAHNQHAPSLEIFAQFLSLNQLSIVEQITKYNKNEVSPWLANYYNTLNDSKPTPKLTLEQLNESQVVVLAPVYHLVDIIFQAAQQDYKINKDPFRVVLWFVITNKLQLLSNLFRLSKNDKICDFLRRDFSEEKNQVAASKNAFTLVSKHQFDMAAAWFLIGRKYSDGIKLISGRQYMNNKWLAYRVVQMLFIQNMIDEEQHTALLQQLYNDFSLEDGDYKAYEKFILRVVISQKLFKDENVAATKEDLKALIKIYSQIPTYDAKQLAQE</sequence>
<feature type="non-terminal residue" evidence="2">
    <location>
        <position position="412"/>
    </location>
</feature>
<accession>A0A146KFV7</accession>
<evidence type="ECO:0000259" key="1">
    <source>
        <dbReference type="Pfam" id="PF12234"/>
    </source>
</evidence>
<evidence type="ECO:0000313" key="2">
    <source>
        <dbReference type="EMBL" id="JAP95583.1"/>
    </source>
</evidence>
<dbReference type="EMBL" id="GDID01001023">
    <property type="protein sequence ID" value="JAP95583.1"/>
    <property type="molecule type" value="Transcribed_RNA"/>
</dbReference>
<dbReference type="PANTHER" id="PTHR13950:SF9">
    <property type="entry name" value="RABCONNECTIN-3A"/>
    <property type="match status" value="1"/>
</dbReference>
<feature type="non-terminal residue" evidence="2">
    <location>
        <position position="1"/>
    </location>
</feature>
<dbReference type="PANTHER" id="PTHR13950">
    <property type="entry name" value="RABCONNECTIN-RELATED"/>
    <property type="match status" value="1"/>
</dbReference>
<dbReference type="InterPro" id="IPR052208">
    <property type="entry name" value="DmX-like/RAVE_component"/>
</dbReference>
<name>A0A146KFV7_9EUKA</name>
<protein>
    <submittedName>
        <fullName evidence="2">RAVE protein 1 C terminal domain-containing protein</fullName>
    </submittedName>
</protein>
<feature type="domain" description="RAVE complex protein Rav1 C-terminal" evidence="1">
    <location>
        <begin position="197"/>
        <end position="316"/>
    </location>
</feature>
<reference evidence="2" key="1">
    <citation type="submission" date="2015-07" db="EMBL/GenBank/DDBJ databases">
        <title>Adaptation to a free-living lifestyle via gene acquisitions in the diplomonad Trepomonas sp. PC1.</title>
        <authorList>
            <person name="Xu F."/>
            <person name="Jerlstrom-Hultqvist J."/>
            <person name="Kolisko M."/>
            <person name="Simpson A.G.B."/>
            <person name="Roger A.J."/>
            <person name="Svard S.G."/>
            <person name="Andersson J.O."/>
        </authorList>
    </citation>
    <scope>NUCLEOTIDE SEQUENCE</scope>
    <source>
        <strain evidence="2">PC1</strain>
    </source>
</reference>